<dbReference type="GO" id="GO:0006509">
    <property type="term" value="P:membrane protein ectodomain proteolysis"/>
    <property type="evidence" value="ECO:0007669"/>
    <property type="project" value="TreeGrafter"/>
</dbReference>
<keyword evidence="1" id="KW-0732">Signal</keyword>
<evidence type="ECO:0000256" key="1">
    <source>
        <dbReference type="ARBA" id="ARBA00022729"/>
    </source>
</evidence>
<dbReference type="EMBL" id="PPED02000001">
    <property type="protein sequence ID" value="PWN72423.1"/>
    <property type="molecule type" value="Genomic_DNA"/>
</dbReference>
<dbReference type="PANTHER" id="PTHR11905">
    <property type="entry name" value="ADAM A DISINTEGRIN AND METALLOPROTEASE DOMAIN"/>
    <property type="match status" value="1"/>
</dbReference>
<dbReference type="InterPro" id="IPR000859">
    <property type="entry name" value="CUB_dom"/>
</dbReference>
<accession>A0A316XJN6</accession>
<dbReference type="InterPro" id="IPR035914">
    <property type="entry name" value="Sperma_CUB_dom_sf"/>
</dbReference>
<name>A0A316XJN6_9FLAO</name>
<dbReference type="OrthoDB" id="1182309at2"/>
<keyword evidence="4" id="KW-0482">Metalloprotease</keyword>
<evidence type="ECO:0000259" key="3">
    <source>
        <dbReference type="PROSITE" id="PS50215"/>
    </source>
</evidence>
<dbReference type="Gene3D" id="3.40.390.10">
    <property type="entry name" value="Collagenase (Catalytic Domain)"/>
    <property type="match status" value="1"/>
</dbReference>
<dbReference type="InterPro" id="IPR026444">
    <property type="entry name" value="Secre_tail"/>
</dbReference>
<keyword evidence="4" id="KW-0378">Hydrolase</keyword>
<evidence type="ECO:0000256" key="2">
    <source>
        <dbReference type="ARBA" id="ARBA00023157"/>
    </source>
</evidence>
<dbReference type="InterPro" id="IPR024079">
    <property type="entry name" value="MetalloPept_cat_dom_sf"/>
</dbReference>
<sequence>MMKKIILLCCMQCFTLVFSQKLKPIAQKISEYHNREIAMKSYDLFEINKSTDKLAEYKKAATDISVISLKSVELNRLVSEKPEFIEISFPFEGGKSVTVELYRNQIFTNDFKVVTGKGATVNYTPGIYYQGIVKGNNSSVVAFSFFKDDVVGVASTPEFGNIVLGKVKNSEDFVSYSDSKLTGVNPFICGADELKKNNDKKISFTPDLGKVITPTENCVRVYYEATFKVYKNNSSNLTTVTNWLTAIHNNIATLYTNDNIRTALSEIYIWTTQDPYTGTPEANLTKFETNRPVFNGDLAHLINQPSTTSVANLNSLCTAQKYAYSGVNQTYSNVPTYSWTINAMTHEMGHALGSPHTHNCAWNGNNTPIDWCGPTAMPSVIASEGITCTSNVLPASGTIMSYCHLISNIGINFSNGFGDQPAALIRNTVDSKGCLGTNCITSCGIPIAGINFTNTTQNSTHVTFSDTTSSSWKYKLTRMDGTVVTTGNTSQQNFSLIGLSPATYYKLYIGSDCPLANAYETMSLFLTDGAWCDGTQFADTGGLTANYGDNEEFVKTFYPTSASALTMIFTQFALEKDYDFMYIYNGPSTAAPLFANGNSLSGNIIPGPFTSTHPSGAITVKFKSDSAVNLSGWIANFTCNVLSVDDVNGRDGAIHIYPNPARNIITISSNEGLKAYKIYDESGRLVGSDSSLKGNKHEVNLSSIQAGNYVITVETIKQTVNKKLIKQ</sequence>
<dbReference type="AlphaFoldDB" id="A0A316XJN6"/>
<dbReference type="PROSITE" id="PS50215">
    <property type="entry name" value="ADAM_MEPRO"/>
    <property type="match status" value="1"/>
</dbReference>
<dbReference type="Proteomes" id="UP000236594">
    <property type="component" value="Unassembled WGS sequence"/>
</dbReference>
<keyword evidence="4" id="KW-0645">Protease</keyword>
<keyword evidence="5" id="KW-1185">Reference proteome</keyword>
<dbReference type="SUPFAM" id="SSF55486">
    <property type="entry name" value="Metalloproteases ('zincins'), catalytic domain"/>
    <property type="match status" value="1"/>
</dbReference>
<dbReference type="CDD" id="cd00041">
    <property type="entry name" value="CUB"/>
    <property type="match status" value="1"/>
</dbReference>
<gene>
    <name evidence="4" type="ORF">C1631_003470</name>
</gene>
<reference evidence="4 5" key="1">
    <citation type="submission" date="2018-04" db="EMBL/GenBank/DDBJ databases">
        <title>Draft Genome Sequence of Phosphate-Solubilizing Chryseobacterium sp. ISE14 that is a Biocontrol and Plant Growth-Promoting Rhizobacterium Isolated from Cucumber.</title>
        <authorList>
            <person name="Jeong J.-J."/>
            <person name="Sang M.K."/>
            <person name="Choi I.-G."/>
            <person name="Kim K.D."/>
        </authorList>
    </citation>
    <scope>NUCLEOTIDE SEQUENCE [LARGE SCALE GENOMIC DNA]</scope>
    <source>
        <strain evidence="4 5">ISE14</strain>
    </source>
</reference>
<protein>
    <submittedName>
        <fullName evidence="4">Zinc metalloprotease</fullName>
    </submittedName>
</protein>
<dbReference type="Pfam" id="PF13688">
    <property type="entry name" value="Reprolysin_5"/>
    <property type="match status" value="1"/>
</dbReference>
<evidence type="ECO:0000313" key="5">
    <source>
        <dbReference type="Proteomes" id="UP000236594"/>
    </source>
</evidence>
<dbReference type="InterPro" id="IPR001590">
    <property type="entry name" value="Peptidase_M12B"/>
</dbReference>
<organism evidence="4 5">
    <name type="scientific">Chryseobacterium phosphatilyticum</name>
    <dbReference type="NCBI Taxonomy" id="475075"/>
    <lineage>
        <taxon>Bacteria</taxon>
        <taxon>Pseudomonadati</taxon>
        <taxon>Bacteroidota</taxon>
        <taxon>Flavobacteriia</taxon>
        <taxon>Flavobacteriales</taxon>
        <taxon>Weeksellaceae</taxon>
        <taxon>Chryseobacterium group</taxon>
        <taxon>Chryseobacterium</taxon>
    </lineage>
</organism>
<dbReference type="SUPFAM" id="SSF49854">
    <property type="entry name" value="Spermadhesin, CUB domain"/>
    <property type="match status" value="1"/>
</dbReference>
<dbReference type="Gene3D" id="2.60.120.290">
    <property type="entry name" value="Spermadhesin, CUB domain"/>
    <property type="match status" value="1"/>
</dbReference>
<dbReference type="NCBIfam" id="TIGR04183">
    <property type="entry name" value="Por_Secre_tail"/>
    <property type="match status" value="1"/>
</dbReference>
<dbReference type="GO" id="GO:0004222">
    <property type="term" value="F:metalloendopeptidase activity"/>
    <property type="evidence" value="ECO:0007669"/>
    <property type="project" value="InterPro"/>
</dbReference>
<dbReference type="PANTHER" id="PTHR11905:SF159">
    <property type="entry name" value="ADAM METALLOPROTEASE"/>
    <property type="match status" value="1"/>
</dbReference>
<dbReference type="SMART" id="SM00042">
    <property type="entry name" value="CUB"/>
    <property type="match status" value="1"/>
</dbReference>
<feature type="domain" description="Peptidase M12B" evidence="3">
    <location>
        <begin position="217"/>
        <end position="403"/>
    </location>
</feature>
<dbReference type="Pfam" id="PF18962">
    <property type="entry name" value="Por_Secre_tail"/>
    <property type="match status" value="1"/>
</dbReference>
<comment type="caution">
    <text evidence="4">The sequence shown here is derived from an EMBL/GenBank/DDBJ whole genome shotgun (WGS) entry which is preliminary data.</text>
</comment>
<proteinExistence type="predicted"/>
<evidence type="ECO:0000313" key="4">
    <source>
        <dbReference type="EMBL" id="PWN72423.1"/>
    </source>
</evidence>
<keyword evidence="2" id="KW-1015">Disulfide bond</keyword>